<dbReference type="GO" id="GO:0008270">
    <property type="term" value="F:zinc ion binding"/>
    <property type="evidence" value="ECO:0007669"/>
    <property type="project" value="InterPro"/>
</dbReference>
<gene>
    <name evidence="6" type="ORF">MVEN_00152300</name>
</gene>
<comment type="subcellular location">
    <subcellularLocation>
        <location evidence="1">Nucleus</location>
    </subcellularLocation>
</comment>
<evidence type="ECO:0000256" key="4">
    <source>
        <dbReference type="ARBA" id="ARBA00023163"/>
    </source>
</evidence>
<evidence type="ECO:0000256" key="5">
    <source>
        <dbReference type="ARBA" id="ARBA00023242"/>
    </source>
</evidence>
<dbReference type="InterPro" id="IPR001138">
    <property type="entry name" value="Zn2Cys6_DnaBD"/>
</dbReference>
<keyword evidence="7" id="KW-1185">Reference proteome</keyword>
<comment type="caution">
    <text evidence="6">The sequence shown here is derived from an EMBL/GenBank/DDBJ whole genome shotgun (WGS) entry which is preliminary data.</text>
</comment>
<evidence type="ECO:0000313" key="7">
    <source>
        <dbReference type="Proteomes" id="UP000620124"/>
    </source>
</evidence>
<sequence length="428" mass="47770">MVRSAYNSESLLWQVFICLPWATANMHPRSNFTPDLVYNAVRHAHNVGRRKWQRCDGRRPVCGPCSRRSHPEECEYVTNNGRSREQILEEEMRRIESRIYELEHPAQAAGASVALHHPYAQPQRGPHGVGALRGIDFTRARSPGATSAGDTWWDTPEPPPNIIQDLMDAFIPYASDWGFFLDTSDFRRRALLPLPIGHHSRPSPALLMVVFLLGITLTTSPTFKAQEKTFLARALSALPQSLSGIHPWKTVHGLQAEILLANYFYASARFLEAKYHTAAAVSLALGTVMRSPSAAALRSGRVEVAEDKRMDACWATIIFDKSWAAAPDTCPNLPNSDDMLGLVEMPRLVEDYVDSASSAGSQCHNDPEQETPLMSAKTFLARAVILWEFTNRVILGWRSGTNPVTIYLFNQLSPLVYGHIAAAVRWIL</sequence>
<dbReference type="PANTHER" id="PTHR47338:SF29">
    <property type="entry name" value="ZN(2)-C6 FUNGAL-TYPE DOMAIN-CONTAINING PROTEIN"/>
    <property type="match status" value="1"/>
</dbReference>
<dbReference type="GO" id="GO:0005634">
    <property type="term" value="C:nucleus"/>
    <property type="evidence" value="ECO:0007669"/>
    <property type="project" value="UniProtKB-SubCell"/>
</dbReference>
<name>A0A8H6YWC9_9AGAR</name>
<protein>
    <submittedName>
        <fullName evidence="6">Zn(2)-C6 fungal-type domain-containing protein</fullName>
    </submittedName>
</protein>
<dbReference type="PANTHER" id="PTHR47338">
    <property type="entry name" value="ZN(II)2CYS6 TRANSCRIPTION FACTOR (EUROFUNG)-RELATED"/>
    <property type="match status" value="1"/>
</dbReference>
<keyword evidence="3" id="KW-0805">Transcription regulation</keyword>
<evidence type="ECO:0000256" key="3">
    <source>
        <dbReference type="ARBA" id="ARBA00023015"/>
    </source>
</evidence>
<accession>A0A8H6YWC9</accession>
<dbReference type="Gene3D" id="4.10.240.10">
    <property type="entry name" value="Zn(2)-C6 fungal-type DNA-binding domain"/>
    <property type="match status" value="1"/>
</dbReference>
<keyword evidence="4" id="KW-0804">Transcription</keyword>
<dbReference type="CDD" id="cd12148">
    <property type="entry name" value="fungal_TF_MHR"/>
    <property type="match status" value="1"/>
</dbReference>
<dbReference type="AlphaFoldDB" id="A0A8H6YWC9"/>
<dbReference type="InterPro" id="IPR050815">
    <property type="entry name" value="TF_fung"/>
</dbReference>
<dbReference type="InterPro" id="IPR036864">
    <property type="entry name" value="Zn2-C6_fun-type_DNA-bd_sf"/>
</dbReference>
<dbReference type="CDD" id="cd00067">
    <property type="entry name" value="GAL4"/>
    <property type="match status" value="1"/>
</dbReference>
<dbReference type="Proteomes" id="UP000620124">
    <property type="component" value="Unassembled WGS sequence"/>
</dbReference>
<evidence type="ECO:0000256" key="1">
    <source>
        <dbReference type="ARBA" id="ARBA00004123"/>
    </source>
</evidence>
<proteinExistence type="predicted"/>
<evidence type="ECO:0000313" key="6">
    <source>
        <dbReference type="EMBL" id="KAF7368310.1"/>
    </source>
</evidence>
<keyword evidence="5" id="KW-0539">Nucleus</keyword>
<keyword evidence="2" id="KW-0479">Metal-binding</keyword>
<evidence type="ECO:0000256" key="2">
    <source>
        <dbReference type="ARBA" id="ARBA00022723"/>
    </source>
</evidence>
<organism evidence="6 7">
    <name type="scientific">Mycena venus</name>
    <dbReference type="NCBI Taxonomy" id="2733690"/>
    <lineage>
        <taxon>Eukaryota</taxon>
        <taxon>Fungi</taxon>
        <taxon>Dikarya</taxon>
        <taxon>Basidiomycota</taxon>
        <taxon>Agaricomycotina</taxon>
        <taxon>Agaricomycetes</taxon>
        <taxon>Agaricomycetidae</taxon>
        <taxon>Agaricales</taxon>
        <taxon>Marasmiineae</taxon>
        <taxon>Mycenaceae</taxon>
        <taxon>Mycena</taxon>
    </lineage>
</organism>
<reference evidence="6" key="1">
    <citation type="submission" date="2020-05" db="EMBL/GenBank/DDBJ databases">
        <title>Mycena genomes resolve the evolution of fungal bioluminescence.</title>
        <authorList>
            <person name="Tsai I.J."/>
        </authorList>
    </citation>
    <scope>NUCLEOTIDE SEQUENCE</scope>
    <source>
        <strain evidence="6">CCC161011</strain>
    </source>
</reference>
<dbReference type="OrthoDB" id="2309723at2759"/>
<dbReference type="EMBL" id="JACAZI010000002">
    <property type="protein sequence ID" value="KAF7368310.1"/>
    <property type="molecule type" value="Genomic_DNA"/>
</dbReference>
<dbReference type="GO" id="GO:0000981">
    <property type="term" value="F:DNA-binding transcription factor activity, RNA polymerase II-specific"/>
    <property type="evidence" value="ECO:0007669"/>
    <property type="project" value="InterPro"/>
</dbReference>